<feature type="transmembrane region" description="Helical" evidence="1">
    <location>
        <begin position="74"/>
        <end position="95"/>
    </location>
</feature>
<gene>
    <name evidence="3" type="ORF">EDE15_1822</name>
</gene>
<accession>A0A428MH46</accession>
<evidence type="ECO:0000259" key="2">
    <source>
        <dbReference type="Pfam" id="PF02517"/>
    </source>
</evidence>
<evidence type="ECO:0000313" key="3">
    <source>
        <dbReference type="EMBL" id="RSL16311.1"/>
    </source>
</evidence>
<organism evidence="3 4">
    <name type="scientific">Edaphobacter aggregans</name>
    <dbReference type="NCBI Taxonomy" id="570835"/>
    <lineage>
        <taxon>Bacteria</taxon>
        <taxon>Pseudomonadati</taxon>
        <taxon>Acidobacteriota</taxon>
        <taxon>Terriglobia</taxon>
        <taxon>Terriglobales</taxon>
        <taxon>Acidobacteriaceae</taxon>
        <taxon>Edaphobacter</taxon>
    </lineage>
</organism>
<feature type="transmembrane region" description="Helical" evidence="1">
    <location>
        <begin position="115"/>
        <end position="134"/>
    </location>
</feature>
<dbReference type="Proteomes" id="UP000269669">
    <property type="component" value="Unassembled WGS sequence"/>
</dbReference>
<dbReference type="EMBL" id="RSDW01000001">
    <property type="protein sequence ID" value="RSL16311.1"/>
    <property type="molecule type" value="Genomic_DNA"/>
</dbReference>
<keyword evidence="1" id="KW-0812">Transmembrane</keyword>
<dbReference type="GO" id="GO:0006508">
    <property type="term" value="P:proteolysis"/>
    <property type="evidence" value="ECO:0007669"/>
    <property type="project" value="UniProtKB-KW"/>
</dbReference>
<protein>
    <submittedName>
        <fullName evidence="3">CAAX prenyl protease-like protein</fullName>
    </submittedName>
</protein>
<comment type="caution">
    <text evidence="3">The sequence shown here is derived from an EMBL/GenBank/DDBJ whole genome shotgun (WGS) entry which is preliminary data.</text>
</comment>
<keyword evidence="1" id="KW-0472">Membrane</keyword>
<feature type="transmembrane region" description="Helical" evidence="1">
    <location>
        <begin position="164"/>
        <end position="181"/>
    </location>
</feature>
<reference evidence="3 4" key="1">
    <citation type="submission" date="2018-12" db="EMBL/GenBank/DDBJ databases">
        <title>Sequencing of bacterial isolates from soil warming experiment in Harvard Forest, Massachusetts, USA.</title>
        <authorList>
            <person name="Deangelis K."/>
        </authorList>
    </citation>
    <scope>NUCLEOTIDE SEQUENCE [LARGE SCALE GENOMIC DNA]</scope>
    <source>
        <strain evidence="3 4">EB153</strain>
    </source>
</reference>
<dbReference type="GO" id="GO:0080120">
    <property type="term" value="P:CAAX-box protein maturation"/>
    <property type="evidence" value="ECO:0007669"/>
    <property type="project" value="UniProtKB-ARBA"/>
</dbReference>
<feature type="transmembrane region" description="Helical" evidence="1">
    <location>
        <begin position="22"/>
        <end position="39"/>
    </location>
</feature>
<dbReference type="AlphaFoldDB" id="A0A428MH46"/>
<dbReference type="RefSeq" id="WP_185827069.1">
    <property type="nucleotide sequence ID" value="NZ_RSDW01000001.1"/>
</dbReference>
<evidence type="ECO:0000256" key="1">
    <source>
        <dbReference type="SAM" id="Phobius"/>
    </source>
</evidence>
<keyword evidence="4" id="KW-1185">Reference proteome</keyword>
<feature type="transmembrane region" description="Helical" evidence="1">
    <location>
        <begin position="186"/>
        <end position="204"/>
    </location>
</feature>
<dbReference type="GO" id="GO:0004175">
    <property type="term" value="F:endopeptidase activity"/>
    <property type="evidence" value="ECO:0007669"/>
    <property type="project" value="UniProtKB-ARBA"/>
</dbReference>
<sequence length="247" mass="27656">MPESASATVFGASQTRIIRRDLVELGVAYALILSTIWTPNPTQRVLYWLAFAWILATSWARREGWKTLGLGATGLLQSLWVVAVALAGTGIAVFIASRMHTLHRLHGPTPLMVHMGGYLVWAVMQQFILQSYFLLRLMRLLPGKTLPIATAAIMFALAHLPNPVLTPITLIWGIVSCLLFLRYRNIYTLGLAHGILGLCVAVTMPNSLHHHMRVGSGYYRYRAHPYKVRMHFLDQGMLSSHPQSYPQ</sequence>
<dbReference type="Pfam" id="PF02517">
    <property type="entry name" value="Rce1-like"/>
    <property type="match status" value="1"/>
</dbReference>
<feature type="transmembrane region" description="Helical" evidence="1">
    <location>
        <begin position="141"/>
        <end position="158"/>
    </location>
</feature>
<keyword evidence="3" id="KW-0645">Protease</keyword>
<keyword evidence="3" id="KW-0378">Hydrolase</keyword>
<keyword evidence="1" id="KW-1133">Transmembrane helix</keyword>
<proteinExistence type="predicted"/>
<evidence type="ECO:0000313" key="4">
    <source>
        <dbReference type="Proteomes" id="UP000269669"/>
    </source>
</evidence>
<feature type="domain" description="CAAX prenyl protease 2/Lysostaphin resistance protein A-like" evidence="2">
    <location>
        <begin position="115"/>
        <end position="196"/>
    </location>
</feature>
<dbReference type="InterPro" id="IPR003675">
    <property type="entry name" value="Rce1/LyrA-like_dom"/>
</dbReference>
<feature type="transmembrane region" description="Helical" evidence="1">
    <location>
        <begin position="45"/>
        <end position="62"/>
    </location>
</feature>
<name>A0A428MH46_9BACT</name>